<feature type="transmembrane region" description="Helical" evidence="7">
    <location>
        <begin position="134"/>
        <end position="156"/>
    </location>
</feature>
<dbReference type="PANTHER" id="PTHR33048:SF47">
    <property type="entry name" value="INTEGRAL MEMBRANE PROTEIN-RELATED"/>
    <property type="match status" value="1"/>
</dbReference>
<feature type="transmembrane region" description="Helical" evidence="7">
    <location>
        <begin position="20"/>
        <end position="44"/>
    </location>
</feature>
<feature type="transmembrane region" description="Helical" evidence="7">
    <location>
        <begin position="101"/>
        <end position="122"/>
    </location>
</feature>
<feature type="compositionally biased region" description="Polar residues" evidence="6">
    <location>
        <begin position="351"/>
        <end position="360"/>
    </location>
</feature>
<protein>
    <recommendedName>
        <fullName evidence="8">Rhodopsin domain-containing protein</fullName>
    </recommendedName>
</protein>
<keyword evidence="4 7" id="KW-0472">Membrane</keyword>
<evidence type="ECO:0000256" key="7">
    <source>
        <dbReference type="SAM" id="Phobius"/>
    </source>
</evidence>
<evidence type="ECO:0000313" key="9">
    <source>
        <dbReference type="EMBL" id="CAF9919900.1"/>
    </source>
</evidence>
<evidence type="ECO:0000256" key="3">
    <source>
        <dbReference type="ARBA" id="ARBA00022989"/>
    </source>
</evidence>
<dbReference type="InterPro" id="IPR052337">
    <property type="entry name" value="SAT4-like"/>
</dbReference>
<feature type="region of interest" description="Disordered" evidence="6">
    <location>
        <begin position="319"/>
        <end position="363"/>
    </location>
</feature>
<evidence type="ECO:0000256" key="5">
    <source>
        <dbReference type="ARBA" id="ARBA00038359"/>
    </source>
</evidence>
<keyword evidence="3 7" id="KW-1133">Transmembrane helix</keyword>
<comment type="caution">
    <text evidence="9">The sequence shown here is derived from an EMBL/GenBank/DDBJ whole genome shotgun (WGS) entry which is preliminary data.</text>
</comment>
<accession>A0A8H3IGG4</accession>
<dbReference type="GO" id="GO:0016020">
    <property type="term" value="C:membrane"/>
    <property type="evidence" value="ECO:0007669"/>
    <property type="project" value="UniProtKB-SubCell"/>
</dbReference>
<dbReference type="Proteomes" id="UP000664169">
    <property type="component" value="Unassembled WGS sequence"/>
</dbReference>
<dbReference type="AlphaFoldDB" id="A0A8H3IGG4"/>
<gene>
    <name evidence="9" type="ORF">GOMPHAMPRED_001917</name>
</gene>
<keyword evidence="2 7" id="KW-0812">Transmembrane</keyword>
<sequence>MSGPEAMPMASLALADNPRGTGLLVVCILLMIIATLAVGMRLWARKYKGTDFAADDYVTIFALIGLYGNGVAECVAVVLGGRGLHATTLSPAQLAINYKTLFAAQLSWTLSTSAIKVALLLLYARVFPSKRFKIVVYIMIGVVTAYCLGCLITFFANCQPFEANFAPGMPGVHCGNPQAGWLGTGLANILTDIAILSLPMRNVWNLQLPKRTKWAVMGVFAIGFATVIISTIRLVSLFQIDVMDFTYTAVPADILSAFEPTLAIACTCIPIMRPLFKRFFPTHSRSNLYGGRGMGGQSGANHAQKSDIVMSGLKKNSVKQHKRISIPATSTDGFRRLEDEQQHKTTDWKTHFTSRSSTPVPLQVQDGKQQGIEITTDIVVQRD</sequence>
<dbReference type="Pfam" id="PF20684">
    <property type="entry name" value="Fung_rhodopsin"/>
    <property type="match status" value="1"/>
</dbReference>
<reference evidence="9" key="1">
    <citation type="submission" date="2021-03" db="EMBL/GenBank/DDBJ databases">
        <authorList>
            <person name="Tagirdzhanova G."/>
        </authorList>
    </citation>
    <scope>NUCLEOTIDE SEQUENCE</scope>
</reference>
<feature type="compositionally biased region" description="Basic and acidic residues" evidence="6">
    <location>
        <begin position="333"/>
        <end position="350"/>
    </location>
</feature>
<proteinExistence type="inferred from homology"/>
<organism evidence="9 10">
    <name type="scientific">Gomphillus americanus</name>
    <dbReference type="NCBI Taxonomy" id="1940652"/>
    <lineage>
        <taxon>Eukaryota</taxon>
        <taxon>Fungi</taxon>
        <taxon>Dikarya</taxon>
        <taxon>Ascomycota</taxon>
        <taxon>Pezizomycotina</taxon>
        <taxon>Lecanoromycetes</taxon>
        <taxon>OSLEUM clade</taxon>
        <taxon>Ostropomycetidae</taxon>
        <taxon>Ostropales</taxon>
        <taxon>Graphidaceae</taxon>
        <taxon>Gomphilloideae</taxon>
        <taxon>Gomphillus</taxon>
    </lineage>
</organism>
<evidence type="ECO:0000256" key="2">
    <source>
        <dbReference type="ARBA" id="ARBA00022692"/>
    </source>
</evidence>
<dbReference type="PANTHER" id="PTHR33048">
    <property type="entry name" value="PTH11-LIKE INTEGRAL MEMBRANE PROTEIN (AFU_ORTHOLOGUE AFUA_5G11245)"/>
    <property type="match status" value="1"/>
</dbReference>
<comment type="similarity">
    <text evidence="5">Belongs to the SAT4 family.</text>
</comment>
<dbReference type="OrthoDB" id="5401779at2759"/>
<dbReference type="InterPro" id="IPR049326">
    <property type="entry name" value="Rhodopsin_dom_fungi"/>
</dbReference>
<feature type="transmembrane region" description="Helical" evidence="7">
    <location>
        <begin position="56"/>
        <end position="81"/>
    </location>
</feature>
<evidence type="ECO:0000256" key="6">
    <source>
        <dbReference type="SAM" id="MobiDB-lite"/>
    </source>
</evidence>
<dbReference type="EMBL" id="CAJPDQ010000015">
    <property type="protein sequence ID" value="CAF9919900.1"/>
    <property type="molecule type" value="Genomic_DNA"/>
</dbReference>
<feature type="domain" description="Rhodopsin" evidence="8">
    <location>
        <begin position="40"/>
        <end position="278"/>
    </location>
</feature>
<name>A0A8H3IGG4_9LECA</name>
<evidence type="ECO:0000256" key="4">
    <source>
        <dbReference type="ARBA" id="ARBA00023136"/>
    </source>
</evidence>
<evidence type="ECO:0000313" key="10">
    <source>
        <dbReference type="Proteomes" id="UP000664169"/>
    </source>
</evidence>
<keyword evidence="10" id="KW-1185">Reference proteome</keyword>
<comment type="subcellular location">
    <subcellularLocation>
        <location evidence="1">Membrane</location>
        <topology evidence="1">Multi-pass membrane protein</topology>
    </subcellularLocation>
</comment>
<feature type="transmembrane region" description="Helical" evidence="7">
    <location>
        <begin position="179"/>
        <end position="200"/>
    </location>
</feature>
<evidence type="ECO:0000256" key="1">
    <source>
        <dbReference type="ARBA" id="ARBA00004141"/>
    </source>
</evidence>
<evidence type="ECO:0000259" key="8">
    <source>
        <dbReference type="Pfam" id="PF20684"/>
    </source>
</evidence>
<feature type="transmembrane region" description="Helical" evidence="7">
    <location>
        <begin position="212"/>
        <end position="234"/>
    </location>
</feature>